<feature type="transmembrane region" description="Helical" evidence="1">
    <location>
        <begin position="396"/>
        <end position="413"/>
    </location>
</feature>
<dbReference type="SUPFAM" id="SSF52980">
    <property type="entry name" value="Restriction endonuclease-like"/>
    <property type="match status" value="1"/>
</dbReference>
<evidence type="ECO:0000256" key="1">
    <source>
        <dbReference type="SAM" id="Phobius"/>
    </source>
</evidence>
<keyword evidence="1" id="KW-0472">Membrane</keyword>
<dbReference type="Gene3D" id="3.90.320.10">
    <property type="match status" value="1"/>
</dbReference>
<keyword evidence="1" id="KW-0812">Transmembrane</keyword>
<proteinExistence type="predicted"/>
<dbReference type="InterPro" id="IPR011604">
    <property type="entry name" value="PDDEXK-like_dom_sf"/>
</dbReference>
<keyword evidence="1" id="KW-1133">Transmembrane helix</keyword>
<dbReference type="InterPro" id="IPR019080">
    <property type="entry name" value="YqaJ_viral_recombinase"/>
</dbReference>
<accession>A0A151IXL0</accession>
<dbReference type="PANTHER" id="PTHR46609">
    <property type="entry name" value="EXONUCLEASE, PHAGE-TYPE/RECB, C-TERMINAL DOMAIN-CONTAINING PROTEIN"/>
    <property type="match status" value="1"/>
</dbReference>
<dbReference type="InterPro" id="IPR011335">
    <property type="entry name" value="Restrct_endonuc-II-like"/>
</dbReference>
<protein>
    <recommendedName>
        <fullName evidence="2">YqaJ viral recombinase domain-containing protein</fullName>
    </recommendedName>
</protein>
<dbReference type="CDD" id="cd22343">
    <property type="entry name" value="PDDEXK_lambda_exonuclease-like"/>
    <property type="match status" value="1"/>
</dbReference>
<dbReference type="Proteomes" id="UP000078492">
    <property type="component" value="Unassembled WGS sequence"/>
</dbReference>
<feature type="domain" description="YqaJ viral recombinase" evidence="2">
    <location>
        <begin position="28"/>
        <end position="174"/>
    </location>
</feature>
<evidence type="ECO:0000259" key="2">
    <source>
        <dbReference type="Pfam" id="PF09588"/>
    </source>
</evidence>
<gene>
    <name evidence="3" type="ORF">ALC57_15072</name>
</gene>
<keyword evidence="4" id="KW-1185">Reference proteome</keyword>
<organism evidence="3 4">
    <name type="scientific">Trachymyrmex cornetzi</name>
    <dbReference type="NCBI Taxonomy" id="471704"/>
    <lineage>
        <taxon>Eukaryota</taxon>
        <taxon>Metazoa</taxon>
        <taxon>Ecdysozoa</taxon>
        <taxon>Arthropoda</taxon>
        <taxon>Hexapoda</taxon>
        <taxon>Insecta</taxon>
        <taxon>Pterygota</taxon>
        <taxon>Neoptera</taxon>
        <taxon>Endopterygota</taxon>
        <taxon>Hymenoptera</taxon>
        <taxon>Apocrita</taxon>
        <taxon>Aculeata</taxon>
        <taxon>Formicoidea</taxon>
        <taxon>Formicidae</taxon>
        <taxon>Myrmicinae</taxon>
        <taxon>Trachymyrmex</taxon>
    </lineage>
</organism>
<reference evidence="3 4" key="1">
    <citation type="submission" date="2015-09" db="EMBL/GenBank/DDBJ databases">
        <title>Trachymyrmex cornetzi WGS genome.</title>
        <authorList>
            <person name="Nygaard S."/>
            <person name="Hu H."/>
            <person name="Boomsma J."/>
            <person name="Zhang G."/>
        </authorList>
    </citation>
    <scope>NUCLEOTIDE SEQUENCE [LARGE SCALE GENOMIC DNA]</scope>
    <source>
        <strain evidence="3">Tcor2-1</strain>
        <tissue evidence="3">Whole body</tissue>
    </source>
</reference>
<name>A0A151IXL0_9HYME</name>
<dbReference type="Pfam" id="PF09588">
    <property type="entry name" value="YqaJ"/>
    <property type="match status" value="1"/>
</dbReference>
<feature type="non-terminal residue" evidence="3">
    <location>
        <position position="1"/>
    </location>
</feature>
<dbReference type="EMBL" id="KQ980805">
    <property type="protein sequence ID" value="KYN12747.1"/>
    <property type="molecule type" value="Genomic_DNA"/>
</dbReference>
<sequence length="432" mass="49932">HLDKLLEEAKNWKDLERQTTDQRESGRWFSLRDKRLTASNFGPICRMRPTTSCAATVRNILYPPLVDTAAMKYDRDREEVAKEQLAAKLNKDIKSCGLFIDSENPCLGCTDGLIDEDGVVEIKCPQSAEHLTVEEAVETLVPLRAIFNKKDPEKMNRNHKYFYQIQGQLNITKRDYMTIAFLLYGPKSMKIIHVNKDNAFWKKEMLPRLIRFYYECMLPEIVDSRYNRNMPIRDPGYILQAQGDAAKKINLKKRIYSIESDNAIEEKKCKSDISLTETAIPATVDVVKIKQDDDDDDCVIISYDNEYDVSEADMARQRKFPDDNIPLLSSVKKNVLPTYSKLNDESLDRFLRVVRETSSFETQSVLYLEYPHIIQASHSDKSIQIIGGIVPITGDVYILMASNFTYTIVYLVVRTTCWLPRRKIIYIFVTRT</sequence>
<dbReference type="PANTHER" id="PTHR46609:SF8">
    <property type="entry name" value="YQAJ VIRAL RECOMBINASE DOMAIN-CONTAINING PROTEIN"/>
    <property type="match status" value="1"/>
</dbReference>
<dbReference type="AlphaFoldDB" id="A0A151IXL0"/>
<dbReference type="STRING" id="471704.A0A151IXL0"/>
<dbReference type="GO" id="GO:0006281">
    <property type="term" value="P:DNA repair"/>
    <property type="evidence" value="ECO:0007669"/>
    <property type="project" value="UniProtKB-ARBA"/>
</dbReference>
<evidence type="ECO:0000313" key="3">
    <source>
        <dbReference type="EMBL" id="KYN12747.1"/>
    </source>
</evidence>
<evidence type="ECO:0000313" key="4">
    <source>
        <dbReference type="Proteomes" id="UP000078492"/>
    </source>
</evidence>
<dbReference type="InterPro" id="IPR051703">
    <property type="entry name" value="NF-kappa-B_Signaling_Reg"/>
</dbReference>